<feature type="compositionally biased region" description="Basic and acidic residues" evidence="2">
    <location>
        <begin position="71"/>
        <end position="86"/>
    </location>
</feature>
<keyword evidence="1" id="KW-0175">Coiled coil</keyword>
<evidence type="ECO:0000313" key="3">
    <source>
        <dbReference type="EMBL" id="GFA78721.1"/>
    </source>
</evidence>
<evidence type="ECO:0000256" key="2">
    <source>
        <dbReference type="SAM" id="MobiDB-lite"/>
    </source>
</evidence>
<gene>
    <name evidence="3" type="ORF">Tci_650693</name>
</gene>
<dbReference type="AlphaFoldDB" id="A0A699K6P9"/>
<evidence type="ECO:0000256" key="1">
    <source>
        <dbReference type="SAM" id="Coils"/>
    </source>
</evidence>
<feature type="compositionally biased region" description="Basic and acidic residues" evidence="2">
    <location>
        <begin position="173"/>
        <end position="195"/>
    </location>
</feature>
<sequence>TKKVYSFALTKLILRVKKLERTVKTSKARKKARIIILEDEDAKDPSKQGKSLIEELDMDVDISLVPSHAADQGRKSDDTQARDKGKAVMQESEPTKKIKKRIQVQMSINEELGRKLHKEELARLNAEQELIDIAKKENFVAEGVQAHDIDWSDPDVIRYHTLKNRLRSIAERSKRTVQEVERQTTKEEKGKKSNDSSKPTRKKTLARKRAGGNNSQESVKKQKLEDDTEKKELKAYLDITRCDGSTQTGRRKKNQHKYNLISWRLCDSIGIHILLMDNGIAIHMLIEKKYPLGQEMISKMLNKRLEVKQESEMAFELLRFIRLQVQKQ</sequence>
<proteinExistence type="predicted"/>
<feature type="region of interest" description="Disordered" evidence="2">
    <location>
        <begin position="173"/>
        <end position="226"/>
    </location>
</feature>
<dbReference type="EMBL" id="BKCJ010487826">
    <property type="protein sequence ID" value="GFA78721.1"/>
    <property type="molecule type" value="Genomic_DNA"/>
</dbReference>
<organism evidence="3">
    <name type="scientific">Tanacetum cinerariifolium</name>
    <name type="common">Dalmatian daisy</name>
    <name type="synonym">Chrysanthemum cinerariifolium</name>
    <dbReference type="NCBI Taxonomy" id="118510"/>
    <lineage>
        <taxon>Eukaryota</taxon>
        <taxon>Viridiplantae</taxon>
        <taxon>Streptophyta</taxon>
        <taxon>Embryophyta</taxon>
        <taxon>Tracheophyta</taxon>
        <taxon>Spermatophyta</taxon>
        <taxon>Magnoliopsida</taxon>
        <taxon>eudicotyledons</taxon>
        <taxon>Gunneridae</taxon>
        <taxon>Pentapetalae</taxon>
        <taxon>asterids</taxon>
        <taxon>campanulids</taxon>
        <taxon>Asterales</taxon>
        <taxon>Asteraceae</taxon>
        <taxon>Asteroideae</taxon>
        <taxon>Anthemideae</taxon>
        <taxon>Anthemidinae</taxon>
        <taxon>Tanacetum</taxon>
    </lineage>
</organism>
<feature type="region of interest" description="Disordered" evidence="2">
    <location>
        <begin position="67"/>
        <end position="98"/>
    </location>
</feature>
<comment type="caution">
    <text evidence="3">The sequence shown here is derived from an EMBL/GenBank/DDBJ whole genome shotgun (WGS) entry which is preliminary data.</text>
</comment>
<name>A0A699K6P9_TANCI</name>
<feature type="compositionally biased region" description="Basic residues" evidence="2">
    <location>
        <begin position="199"/>
        <end position="210"/>
    </location>
</feature>
<accession>A0A699K6P9</accession>
<protein>
    <submittedName>
        <fullName evidence="3">Uncharacterized protein</fullName>
    </submittedName>
</protein>
<feature type="coiled-coil region" evidence="1">
    <location>
        <begin position="109"/>
        <end position="137"/>
    </location>
</feature>
<feature type="non-terminal residue" evidence="3">
    <location>
        <position position="1"/>
    </location>
</feature>
<reference evidence="3" key="1">
    <citation type="journal article" date="2019" name="Sci. Rep.">
        <title>Draft genome of Tanacetum cinerariifolium, the natural source of mosquito coil.</title>
        <authorList>
            <person name="Yamashiro T."/>
            <person name="Shiraishi A."/>
            <person name="Satake H."/>
            <person name="Nakayama K."/>
        </authorList>
    </citation>
    <scope>NUCLEOTIDE SEQUENCE</scope>
</reference>